<evidence type="ECO:0000256" key="1">
    <source>
        <dbReference type="SAM" id="Phobius"/>
    </source>
</evidence>
<reference evidence="2 3" key="1">
    <citation type="journal article" date="2018" name="Nat. Biotechnol.">
        <title>A standardized bacterial taxonomy based on genome phylogeny substantially revises the tree of life.</title>
        <authorList>
            <person name="Parks D.H."/>
            <person name="Chuvochina M."/>
            <person name="Waite D.W."/>
            <person name="Rinke C."/>
            <person name="Skarshewski A."/>
            <person name="Chaumeil P.A."/>
            <person name="Hugenholtz P."/>
        </authorList>
    </citation>
    <scope>NUCLEOTIDE SEQUENCE [LARGE SCALE GENOMIC DNA]</scope>
    <source>
        <strain evidence="2">UBA8781</strain>
    </source>
</reference>
<evidence type="ECO:0000313" key="2">
    <source>
        <dbReference type="EMBL" id="HCE17917.1"/>
    </source>
</evidence>
<accession>A0A3D1JI46</accession>
<feature type="transmembrane region" description="Helical" evidence="1">
    <location>
        <begin position="9"/>
        <end position="30"/>
    </location>
</feature>
<dbReference type="STRING" id="229919.GCA_001050195_02535"/>
<dbReference type="OrthoDB" id="9958751at2"/>
<dbReference type="AlphaFoldDB" id="A0A3D1JI46"/>
<name>A0A3D1JI46_9CHLR</name>
<dbReference type="EMBL" id="DPBP01000033">
    <property type="protein sequence ID" value="HCE17917.1"/>
    <property type="molecule type" value="Genomic_DNA"/>
</dbReference>
<keyword evidence="1" id="KW-1133">Transmembrane helix</keyword>
<feature type="transmembrane region" description="Helical" evidence="1">
    <location>
        <begin position="42"/>
        <end position="63"/>
    </location>
</feature>
<gene>
    <name evidence="2" type="ORF">DEQ80_08670</name>
</gene>
<dbReference type="Proteomes" id="UP000264141">
    <property type="component" value="Unassembled WGS sequence"/>
</dbReference>
<keyword evidence="1" id="KW-0812">Transmembrane</keyword>
<evidence type="ECO:0000313" key="3">
    <source>
        <dbReference type="Proteomes" id="UP000264141"/>
    </source>
</evidence>
<protein>
    <submittedName>
        <fullName evidence="2">Uncharacterized protein</fullName>
    </submittedName>
</protein>
<organism evidence="2 3">
    <name type="scientific">Anaerolinea thermolimosa</name>
    <dbReference type="NCBI Taxonomy" id="229919"/>
    <lineage>
        <taxon>Bacteria</taxon>
        <taxon>Bacillati</taxon>
        <taxon>Chloroflexota</taxon>
        <taxon>Anaerolineae</taxon>
        <taxon>Anaerolineales</taxon>
        <taxon>Anaerolineaceae</taxon>
        <taxon>Anaerolinea</taxon>
    </lineage>
</organism>
<proteinExistence type="predicted"/>
<keyword evidence="1" id="KW-0472">Membrane</keyword>
<dbReference type="RefSeq" id="WP_062194385.1">
    <property type="nucleotide sequence ID" value="NZ_DF967965.1"/>
</dbReference>
<comment type="caution">
    <text evidence="2">The sequence shown here is derived from an EMBL/GenBank/DDBJ whole genome shotgun (WGS) entry which is preliminary data.</text>
</comment>
<sequence>MLSRVRPGVLMLVGFFLMLAGVILPLLMVIKVLESTFLLNFISYGSSLVGMVVGTLGAALYAVGRRRDR</sequence>